<reference evidence="3 4" key="1">
    <citation type="submission" date="2019-09" db="EMBL/GenBank/DDBJ databases">
        <title>Segnochrobactrum spirostomi gen. nov., sp. nov., isolated from the ciliate Spirostomum cf. yagiui and description of a novel family, Segnochrobactraceae fam. nov. within the order Rhizobiales of the class Alphaproteobacteria.</title>
        <authorList>
            <person name="Akter S."/>
            <person name="Shazib S.U.A."/>
            <person name="Shin M.K."/>
        </authorList>
    </citation>
    <scope>NUCLEOTIDE SEQUENCE [LARGE SCALE GENOMIC DNA]</scope>
    <source>
        <strain evidence="3 4">Sp-1</strain>
    </source>
</reference>
<keyword evidence="1" id="KW-1133">Transmembrane helix</keyword>
<proteinExistence type="predicted"/>
<dbReference type="InterPro" id="IPR019088">
    <property type="entry name" value="CHP02186-rel_TM"/>
</dbReference>
<keyword evidence="2" id="KW-0732">Signal</keyword>
<comment type="caution">
    <text evidence="3">The sequence shown here is derived from an EMBL/GenBank/DDBJ whole genome shotgun (WGS) entry which is preliminary data.</text>
</comment>
<dbReference type="EMBL" id="VWNA01000001">
    <property type="protein sequence ID" value="MQT14365.1"/>
    <property type="molecule type" value="Genomic_DNA"/>
</dbReference>
<dbReference type="AlphaFoldDB" id="A0A6A7Y6P1"/>
<dbReference type="Pfam" id="PF09608">
    <property type="entry name" value="Alph_Pro_TM"/>
    <property type="match status" value="1"/>
</dbReference>
<evidence type="ECO:0000313" key="4">
    <source>
        <dbReference type="Proteomes" id="UP000332515"/>
    </source>
</evidence>
<organism evidence="3 4">
    <name type="scientific">Segnochrobactrum spirostomi</name>
    <dbReference type="NCBI Taxonomy" id="2608987"/>
    <lineage>
        <taxon>Bacteria</taxon>
        <taxon>Pseudomonadati</taxon>
        <taxon>Pseudomonadota</taxon>
        <taxon>Alphaproteobacteria</taxon>
        <taxon>Hyphomicrobiales</taxon>
        <taxon>Segnochrobactraceae</taxon>
        <taxon>Segnochrobactrum</taxon>
    </lineage>
</organism>
<gene>
    <name evidence="3" type="ORF">F0357_17265</name>
</gene>
<keyword evidence="1" id="KW-0812">Transmembrane</keyword>
<keyword evidence="4" id="KW-1185">Reference proteome</keyword>
<protein>
    <recommendedName>
        <fullName evidence="5">TIGR02186 family protein</fullName>
    </recommendedName>
</protein>
<evidence type="ECO:0000313" key="3">
    <source>
        <dbReference type="EMBL" id="MQT14365.1"/>
    </source>
</evidence>
<feature type="transmembrane region" description="Helical" evidence="1">
    <location>
        <begin position="242"/>
        <end position="263"/>
    </location>
</feature>
<feature type="chain" id="PRO_5025474272" description="TIGR02186 family protein" evidence="2">
    <location>
        <begin position="36"/>
        <end position="266"/>
    </location>
</feature>
<evidence type="ECO:0000256" key="2">
    <source>
        <dbReference type="SAM" id="SignalP"/>
    </source>
</evidence>
<dbReference type="Proteomes" id="UP000332515">
    <property type="component" value="Unassembled WGS sequence"/>
</dbReference>
<sequence>MGSADVSGIGAFARRAAALGLVAAALAAAPGAAWAETVVASVSSPKIKIQSNFSGADIVVFGVISAEGGGLDHGPPYDVVVVVRGPPEHVAARRKERVAGLWIGGASREYPLVPSFYALDSNRPLADAAAPATLDAYGIGAARASFGAATATGDDGGFRDALIRLREHDGLFAERSGSVVMLTPTFFRATVPLPKKVPNGDYRVEVFVFSDRVLAARTLLDLTVRKEGFEAAVHDFAVGRPFLYGLAVVAMAVGIGWIGGVVFRRD</sequence>
<feature type="signal peptide" evidence="2">
    <location>
        <begin position="1"/>
        <end position="35"/>
    </location>
</feature>
<name>A0A6A7Y6P1_9HYPH</name>
<evidence type="ECO:0008006" key="5">
    <source>
        <dbReference type="Google" id="ProtNLM"/>
    </source>
</evidence>
<accession>A0A6A7Y6P1</accession>
<keyword evidence="1" id="KW-0472">Membrane</keyword>
<evidence type="ECO:0000256" key="1">
    <source>
        <dbReference type="SAM" id="Phobius"/>
    </source>
</evidence>